<gene>
    <name evidence="1" type="ORF">DYP60_06265</name>
</gene>
<sequence>MKISTRGRYGLRLLVDLAEHRNEGPVALSQVARRQELSEKYLQQVALMLTRGGFLTSVKGSGGGYQLKGNPEKIAIYDVLDLLEGTITFAETAPGQESAIERVIRLHFYQNLDQEVRKVFENISLAEVTRAEWFTYMI</sequence>
<dbReference type="RefSeq" id="WP_117330035.1">
    <property type="nucleotide sequence ID" value="NZ_QUWK01000005.1"/>
</dbReference>
<dbReference type="PANTHER" id="PTHR33221:SF16">
    <property type="entry name" value="HTH-TYPE TRANSCRIPTIONAL REGULATOR SLR0846-RELATED"/>
    <property type="match status" value="1"/>
</dbReference>
<dbReference type="Proteomes" id="UP000264002">
    <property type="component" value="Unassembled WGS sequence"/>
</dbReference>
<dbReference type="Pfam" id="PF02082">
    <property type="entry name" value="Rrf2"/>
    <property type="match status" value="1"/>
</dbReference>
<dbReference type="PANTHER" id="PTHR33221">
    <property type="entry name" value="WINGED HELIX-TURN-HELIX TRANSCRIPTIONAL REGULATOR, RRF2 FAMILY"/>
    <property type="match status" value="1"/>
</dbReference>
<dbReference type="EMBL" id="QUWK01000005">
    <property type="protein sequence ID" value="RFU95226.1"/>
    <property type="molecule type" value="Genomic_DNA"/>
</dbReference>
<accession>A0A372MIT4</accession>
<keyword evidence="2" id="KW-1185">Reference proteome</keyword>
<proteinExistence type="predicted"/>
<dbReference type="AlphaFoldDB" id="A0A372MIT4"/>
<dbReference type="NCBIfam" id="TIGR00738">
    <property type="entry name" value="rrf2_super"/>
    <property type="match status" value="1"/>
</dbReference>
<reference evidence="2" key="1">
    <citation type="submission" date="2018-08" db="EMBL/GenBank/DDBJ databases">
        <authorList>
            <person name="Grouzdev D.S."/>
            <person name="Krutkina M.S."/>
        </authorList>
    </citation>
    <scope>NUCLEOTIDE SEQUENCE [LARGE SCALE GENOMIC DNA]</scope>
    <source>
        <strain evidence="2">4-11</strain>
    </source>
</reference>
<dbReference type="SUPFAM" id="SSF46785">
    <property type="entry name" value="Winged helix' DNA-binding domain"/>
    <property type="match status" value="1"/>
</dbReference>
<dbReference type="GO" id="GO:0003700">
    <property type="term" value="F:DNA-binding transcription factor activity"/>
    <property type="evidence" value="ECO:0007669"/>
    <property type="project" value="TreeGrafter"/>
</dbReference>
<name>A0A372MIT4_9SPIR</name>
<evidence type="ECO:0000313" key="1">
    <source>
        <dbReference type="EMBL" id="RFU95226.1"/>
    </source>
</evidence>
<protein>
    <submittedName>
        <fullName evidence="1">Rrf2 family transcriptional regulator</fullName>
    </submittedName>
</protein>
<dbReference type="InterPro" id="IPR000944">
    <property type="entry name" value="Tscrpt_reg_Rrf2"/>
</dbReference>
<evidence type="ECO:0000313" key="2">
    <source>
        <dbReference type="Proteomes" id="UP000264002"/>
    </source>
</evidence>
<dbReference type="PROSITE" id="PS51197">
    <property type="entry name" value="HTH_RRF2_2"/>
    <property type="match status" value="1"/>
</dbReference>
<organism evidence="1 2">
    <name type="scientific">Sphaerochaeta halotolerans</name>
    <dbReference type="NCBI Taxonomy" id="2293840"/>
    <lineage>
        <taxon>Bacteria</taxon>
        <taxon>Pseudomonadati</taxon>
        <taxon>Spirochaetota</taxon>
        <taxon>Spirochaetia</taxon>
        <taxon>Spirochaetales</taxon>
        <taxon>Sphaerochaetaceae</taxon>
        <taxon>Sphaerochaeta</taxon>
    </lineage>
</organism>
<dbReference type="InterPro" id="IPR036390">
    <property type="entry name" value="WH_DNA-bd_sf"/>
</dbReference>
<dbReference type="InterPro" id="IPR036388">
    <property type="entry name" value="WH-like_DNA-bd_sf"/>
</dbReference>
<comment type="caution">
    <text evidence="1">The sequence shown here is derived from an EMBL/GenBank/DDBJ whole genome shotgun (WGS) entry which is preliminary data.</text>
</comment>
<dbReference type="GO" id="GO:0005829">
    <property type="term" value="C:cytosol"/>
    <property type="evidence" value="ECO:0007669"/>
    <property type="project" value="TreeGrafter"/>
</dbReference>
<dbReference type="Gene3D" id="1.10.10.10">
    <property type="entry name" value="Winged helix-like DNA-binding domain superfamily/Winged helix DNA-binding domain"/>
    <property type="match status" value="1"/>
</dbReference>
<reference evidence="1 2" key="2">
    <citation type="submission" date="2018-09" db="EMBL/GenBank/DDBJ databases">
        <title>Genome of Sphaerochaeta halotolerans strain 4-11.</title>
        <authorList>
            <person name="Nazina T.N."/>
            <person name="Sokolova D.S."/>
        </authorList>
    </citation>
    <scope>NUCLEOTIDE SEQUENCE [LARGE SCALE GENOMIC DNA]</scope>
    <source>
        <strain evidence="1 2">4-11</strain>
    </source>
</reference>